<dbReference type="InterPro" id="IPR057725">
    <property type="entry name" value="Ams2-SPT21_N"/>
</dbReference>
<dbReference type="SUPFAM" id="SSF57716">
    <property type="entry name" value="Glucocorticoid receptor-like (DNA-binding domain)"/>
    <property type="match status" value="1"/>
</dbReference>
<dbReference type="Gene3D" id="3.30.50.10">
    <property type="entry name" value="Erythroid Transcription Factor GATA-1, subunit A"/>
    <property type="match status" value="1"/>
</dbReference>
<dbReference type="PANTHER" id="PTHR39147">
    <property type="entry name" value="PROTEIN SPT21"/>
    <property type="match status" value="1"/>
</dbReference>
<feature type="domain" description="Ams2/SPT21 N-terminal" evidence="2">
    <location>
        <begin position="25"/>
        <end position="165"/>
    </location>
</feature>
<feature type="compositionally biased region" description="Basic residues" evidence="1">
    <location>
        <begin position="327"/>
        <end position="339"/>
    </location>
</feature>
<name>A0A6A6WDB7_9PEZI</name>
<protein>
    <recommendedName>
        <fullName evidence="2">Ams2/SPT21 N-terminal domain-containing protein</fullName>
    </recommendedName>
</protein>
<reference evidence="3" key="1">
    <citation type="journal article" date="2020" name="Stud. Mycol.">
        <title>101 Dothideomycetes genomes: a test case for predicting lifestyles and emergence of pathogens.</title>
        <authorList>
            <person name="Haridas S."/>
            <person name="Albert R."/>
            <person name="Binder M."/>
            <person name="Bloem J."/>
            <person name="Labutti K."/>
            <person name="Salamov A."/>
            <person name="Andreopoulos B."/>
            <person name="Baker S."/>
            <person name="Barry K."/>
            <person name="Bills G."/>
            <person name="Bluhm B."/>
            <person name="Cannon C."/>
            <person name="Castanera R."/>
            <person name="Culley D."/>
            <person name="Daum C."/>
            <person name="Ezra D."/>
            <person name="Gonzalez J."/>
            <person name="Henrissat B."/>
            <person name="Kuo A."/>
            <person name="Liang C."/>
            <person name="Lipzen A."/>
            <person name="Lutzoni F."/>
            <person name="Magnuson J."/>
            <person name="Mondo S."/>
            <person name="Nolan M."/>
            <person name="Ohm R."/>
            <person name="Pangilinan J."/>
            <person name="Park H.-J."/>
            <person name="Ramirez L."/>
            <person name="Alfaro M."/>
            <person name="Sun H."/>
            <person name="Tritt A."/>
            <person name="Yoshinaga Y."/>
            <person name="Zwiers L.-H."/>
            <person name="Turgeon B."/>
            <person name="Goodwin S."/>
            <person name="Spatafora J."/>
            <person name="Crous P."/>
            <person name="Grigoriev I."/>
        </authorList>
    </citation>
    <scope>NUCLEOTIDE SEQUENCE</scope>
    <source>
        <strain evidence="3">CBS 121739</strain>
    </source>
</reference>
<dbReference type="InterPro" id="IPR013088">
    <property type="entry name" value="Znf_NHR/GATA"/>
</dbReference>
<feature type="region of interest" description="Disordered" evidence="1">
    <location>
        <begin position="786"/>
        <end position="842"/>
    </location>
</feature>
<feature type="compositionally biased region" description="Pro residues" evidence="1">
    <location>
        <begin position="379"/>
        <end position="392"/>
    </location>
</feature>
<dbReference type="Proteomes" id="UP000799437">
    <property type="component" value="Unassembled WGS sequence"/>
</dbReference>
<feature type="region of interest" description="Disordered" evidence="1">
    <location>
        <begin position="363"/>
        <end position="465"/>
    </location>
</feature>
<feature type="compositionally biased region" description="Polar residues" evidence="1">
    <location>
        <begin position="206"/>
        <end position="228"/>
    </location>
</feature>
<dbReference type="GO" id="GO:0008270">
    <property type="term" value="F:zinc ion binding"/>
    <property type="evidence" value="ECO:0007669"/>
    <property type="project" value="InterPro"/>
</dbReference>
<feature type="compositionally biased region" description="Polar residues" evidence="1">
    <location>
        <begin position="813"/>
        <end position="838"/>
    </location>
</feature>
<feature type="compositionally biased region" description="Polar residues" evidence="1">
    <location>
        <begin position="401"/>
        <end position="417"/>
    </location>
</feature>
<evidence type="ECO:0000313" key="4">
    <source>
        <dbReference type="Proteomes" id="UP000799437"/>
    </source>
</evidence>
<feature type="compositionally biased region" description="Polar residues" evidence="1">
    <location>
        <begin position="244"/>
        <end position="270"/>
    </location>
</feature>
<sequence length="1259" mass="137467">MSSAGSSPVAMHNVAGPDEDDPEIPRRLMQVKVNYSFDENNNINCLARLPHPMNIPTVQMDDLVHVGLIELRTCIQAIMQRSPELVGKLNSHDYTVYAYDYSELDTPLVGQGMLSWVLAAISPNSNAPAHESKTMVTGRVCKTAMAAFTKGPRETLDVKLKLVPVPALVQKEYVDNMETYRSLSQVHLGKYDTSSLPMFMRETSGGDVSQQFIRGSSPLPQTRPASQRDNSRDIESVHQLLRQNSFSDGPSPFQQDSYTPNQFTSQTSRGPSPAPSYHSSSTFQQGLDAMSRPDSRGSNRSERPAQGRMDSFESATMSDAQDEPPVKKRVHTTKVKSRSKSAFGVNSDSLLQTASTANSVRVYRPTPLGAGQPVHQSVEPPPRVPTPRPGNIPEPVRRRLSNGTSLLRQASFASSNREGSEIGTDGPDDAGSIISETPMDFPSSPPEIRYDNDTPPPSSPQLPAKPCPVDSGFVSDCNVDSEGPVKVVKPLYHQHVTNILDETKDPSVPIARPWPPVEYRNQHQPWMAVMPGPASALPTTMRYTQNLNRPRQNPMGRPAPPKAPSKASSKGPATVPSVVPQPQKPGTYTSPYAQLPPQSTPSSDQRATDSKHSISENGSVASGLAEPTVPSQNARKSTISQGSDAGSISSAKPAQSKSTAKSLRSLGATRKKILGKHLEECLATGEVPRYCGNCGEIQTSTWRRAYTAVYQGTPNNVTLTKNFFEEGGVVGVEVILKEDPTAPSTEYRVYKKRPTQFEMDQGHVELVSLCNPCGLWFDKYGNMRPPERWVDQRTKKPKSKAPSKPRPRKLQSKDNQSGLTFELSQEPQPALHTGNNVTEDICPTMPEPPAELIQKRPRAASIGTERSEKLQRTQWAGDVAAAALQRAIQSSPARHIGSQQSPIVLESDLTPKPVRRSLFPSPRKMGEFKALGDGVSPQKFASPTSVYATDAPTTVAPTPSESDIADSDKENCAPANNDDGLGDLFGDGDNFSDIFKTPKSQPRVRSAVSSASKNWTPTTPSRRSRNPLTHLSPKAPASNSKIAALDLQLATPSRRSVRRGSICMSDNINAILTDIRSTPSRNNDLWYFTDPEHPTTGLSEDLFADYMESDWPANMDTDAAFSSDMLMPSSDGPEYFKLYEDFHGGDSAITWSLDHTFIMDNQESTGRSVVHVETDDKERVPPVANTDVSQCENVSSKKVHVAQDFDALLESMGRGEDTELHSHHLPQESVKQIEADGMDTGGREEEPVHLIDNAGTFVS</sequence>
<gene>
    <name evidence="3" type="ORF">EJ05DRAFT_499525</name>
</gene>
<feature type="compositionally biased region" description="Basic residues" evidence="1">
    <location>
        <begin position="795"/>
        <end position="810"/>
    </location>
</feature>
<dbReference type="GeneID" id="54487910"/>
<organism evidence="3 4">
    <name type="scientific">Pseudovirgaria hyperparasitica</name>
    <dbReference type="NCBI Taxonomy" id="470096"/>
    <lineage>
        <taxon>Eukaryota</taxon>
        <taxon>Fungi</taxon>
        <taxon>Dikarya</taxon>
        <taxon>Ascomycota</taxon>
        <taxon>Pezizomycotina</taxon>
        <taxon>Dothideomycetes</taxon>
        <taxon>Dothideomycetes incertae sedis</taxon>
        <taxon>Acrospermales</taxon>
        <taxon>Acrospermaceae</taxon>
        <taxon>Pseudovirgaria</taxon>
    </lineage>
</organism>
<dbReference type="GO" id="GO:0000183">
    <property type="term" value="P:rDNA heterochromatin formation"/>
    <property type="evidence" value="ECO:0007669"/>
    <property type="project" value="TreeGrafter"/>
</dbReference>
<feature type="region of interest" description="Disordered" evidence="1">
    <location>
        <begin position="205"/>
        <end position="232"/>
    </location>
</feature>
<feature type="compositionally biased region" description="Pro residues" evidence="1">
    <location>
        <begin position="454"/>
        <end position="465"/>
    </location>
</feature>
<feature type="compositionally biased region" description="Polar residues" evidence="1">
    <location>
        <begin position="1007"/>
        <end position="1029"/>
    </location>
</feature>
<evidence type="ECO:0000313" key="3">
    <source>
        <dbReference type="EMBL" id="KAF2759101.1"/>
    </source>
</evidence>
<accession>A0A6A6WDB7</accession>
<feature type="compositionally biased region" description="Polar residues" evidence="1">
    <location>
        <begin position="629"/>
        <end position="662"/>
    </location>
</feature>
<feature type="compositionally biased region" description="Polar residues" evidence="1">
    <location>
        <begin position="584"/>
        <end position="605"/>
    </location>
</feature>
<dbReference type="PANTHER" id="PTHR39147:SF1">
    <property type="entry name" value="PROTEIN SPT21"/>
    <property type="match status" value="1"/>
</dbReference>
<dbReference type="RefSeq" id="XP_033601552.1">
    <property type="nucleotide sequence ID" value="XM_033746856.1"/>
</dbReference>
<feature type="region of interest" description="Disordered" evidence="1">
    <location>
        <begin position="546"/>
        <end position="662"/>
    </location>
</feature>
<dbReference type="InterPro" id="IPR042403">
    <property type="entry name" value="Spt21/Ams2"/>
</dbReference>
<evidence type="ECO:0000256" key="1">
    <source>
        <dbReference type="SAM" id="MobiDB-lite"/>
    </source>
</evidence>
<dbReference type="GO" id="GO:0030466">
    <property type="term" value="P:silent mating-type cassette heterochromatin formation"/>
    <property type="evidence" value="ECO:0007669"/>
    <property type="project" value="TreeGrafter"/>
</dbReference>
<feature type="region of interest" description="Disordered" evidence="1">
    <location>
        <begin position="244"/>
        <end position="342"/>
    </location>
</feature>
<feature type="region of interest" description="Disordered" evidence="1">
    <location>
        <begin position="1"/>
        <end position="23"/>
    </location>
</feature>
<proteinExistence type="predicted"/>
<feature type="compositionally biased region" description="Basic and acidic residues" evidence="1">
    <location>
        <begin position="291"/>
        <end position="305"/>
    </location>
</feature>
<dbReference type="Pfam" id="PF25823">
    <property type="entry name" value="Ams2-SPT21_N"/>
    <property type="match status" value="1"/>
</dbReference>
<evidence type="ECO:0000259" key="2">
    <source>
        <dbReference type="Pfam" id="PF25823"/>
    </source>
</evidence>
<dbReference type="EMBL" id="ML996570">
    <property type="protein sequence ID" value="KAF2759101.1"/>
    <property type="molecule type" value="Genomic_DNA"/>
</dbReference>
<dbReference type="GO" id="GO:0006357">
    <property type="term" value="P:regulation of transcription by RNA polymerase II"/>
    <property type="evidence" value="ECO:0007669"/>
    <property type="project" value="TreeGrafter"/>
</dbReference>
<feature type="region of interest" description="Disordered" evidence="1">
    <location>
        <begin position="997"/>
        <end position="1036"/>
    </location>
</feature>
<keyword evidence="4" id="KW-1185">Reference proteome</keyword>
<dbReference type="OrthoDB" id="3199820at2759"/>
<dbReference type="AlphaFoldDB" id="A0A6A6WDB7"/>